<dbReference type="GO" id="GO:0140741">
    <property type="term" value="F:tRNA-uracil-4 sulfurtransferase activity"/>
    <property type="evidence" value="ECO:0007669"/>
    <property type="project" value="UniProtKB-EC"/>
</dbReference>
<comment type="function">
    <text evidence="12 19">Catalyzes the ATP-dependent transfer of a sulfur to tRNA to produce 4-thiouridine in position 8 of tRNAs, which functions as a near-UV photosensor. Also catalyzes the transfer of sulfur to the sulfur carrier protein ThiS, forming ThiS-thiocarboxylate. This is a step in the synthesis of thiazole, in the thiamine biosynthesis pathway. The sulfur is donated as persulfide by IscS.</text>
</comment>
<comment type="pathway">
    <text evidence="2 19">Cofactor biosynthesis; thiamine diphosphate biosynthesis.</text>
</comment>
<comment type="subcellular location">
    <subcellularLocation>
        <location evidence="1 19">Cytoplasm</location>
    </subcellularLocation>
</comment>
<dbReference type="InterPro" id="IPR049961">
    <property type="entry name" value="ThiI_N"/>
</dbReference>
<evidence type="ECO:0000256" key="8">
    <source>
        <dbReference type="ARBA" id="ARBA00022884"/>
    </source>
</evidence>
<reference evidence="22" key="1">
    <citation type="submission" date="2016-01" db="EMBL/GenBank/DDBJ databases">
        <authorList>
            <person name="Mitreva M."/>
            <person name="Pepin K.H."/>
            <person name="Mihindukulasuriya K.A."/>
            <person name="Fulton R."/>
            <person name="Fronick C."/>
            <person name="O'Laughlin M."/>
            <person name="Miner T."/>
            <person name="Herter B."/>
            <person name="Rosa B.A."/>
            <person name="Cordes M."/>
            <person name="Tomlinson C."/>
            <person name="Wollam A."/>
            <person name="Palsikar V.B."/>
            <person name="Mardis E.R."/>
            <person name="Wilson R.K."/>
        </authorList>
    </citation>
    <scope>NUCLEOTIDE SEQUENCE [LARGE SCALE GENOMIC DNA]</scope>
    <source>
        <strain evidence="22">DNF01167</strain>
    </source>
</reference>
<evidence type="ECO:0000256" key="15">
    <source>
        <dbReference type="ARBA" id="ARBA00071867"/>
    </source>
</evidence>
<dbReference type="SUPFAM" id="SSF143437">
    <property type="entry name" value="THUMP domain-like"/>
    <property type="match status" value="1"/>
</dbReference>
<evidence type="ECO:0000256" key="3">
    <source>
        <dbReference type="ARBA" id="ARBA00022490"/>
    </source>
</evidence>
<dbReference type="InterPro" id="IPR054173">
    <property type="entry name" value="ThiI_fer"/>
</dbReference>
<dbReference type="InterPro" id="IPR020536">
    <property type="entry name" value="ThiI_AANH"/>
</dbReference>
<accession>A0A133ZQ80</accession>
<dbReference type="GO" id="GO:0004810">
    <property type="term" value="F:CCA tRNA nucleotidyltransferase activity"/>
    <property type="evidence" value="ECO:0007669"/>
    <property type="project" value="InterPro"/>
</dbReference>
<evidence type="ECO:0000256" key="4">
    <source>
        <dbReference type="ARBA" id="ARBA00022555"/>
    </source>
</evidence>
<dbReference type="CDD" id="cd11716">
    <property type="entry name" value="THUMP_ThiI"/>
    <property type="match status" value="1"/>
</dbReference>
<evidence type="ECO:0000256" key="11">
    <source>
        <dbReference type="ARBA" id="ARBA00052330"/>
    </source>
</evidence>
<dbReference type="RefSeq" id="WP_060914689.1">
    <property type="nucleotide sequence ID" value="NZ_KQ959992.1"/>
</dbReference>
<name>A0A133ZQ80_9BACL</name>
<evidence type="ECO:0000256" key="17">
    <source>
        <dbReference type="ARBA" id="ARBA00077849"/>
    </source>
</evidence>
<keyword evidence="9 19" id="KW-0784">Thiamine biosynthesis</keyword>
<dbReference type="HAMAP" id="MF_00021">
    <property type="entry name" value="ThiI"/>
    <property type="match status" value="1"/>
</dbReference>
<dbReference type="InterPro" id="IPR003720">
    <property type="entry name" value="tRNA_STrfase"/>
</dbReference>
<sequence length="416" mass="47436">MEFSHIIVRYGELTLKSGNRNEFLKKLTKNIRYNLHGLTGFHVQTKRDRMYIHLDHNEDVQEIMERLKKVPGIHNFSPVLRAGLDVEEAKKVIDRLLETKLDKEYKFKIQTKRPNKNFPHNTNELNNVFGSHVLINYKNLKVNVKQPDFIINVEVRSEGIFIFTDFIKGVGGFPVNTSSKALLLLSGGIDSPVAAHTLQVKGVEVEMIHFQSPPFTSAEALQKIFDLTIKLSQVVGRIKLHVVNFTKLQTEIVKRVPSNYTMTSTRRFMLRIAEEVAKKEGCLAIATGESLGQVASQTLESMNCINEVTNLPVLRPLLTMDKVDIIKIAQEIDTLEISNLPFEDCCTIFTPKAPKTKPRLEKIKGYEARDDYSDLIAETLDSVETYLFDKNGRVVTQDMREQEVKKEEKDDFSGLL</sequence>
<dbReference type="PANTHER" id="PTHR43209:SF1">
    <property type="entry name" value="TRNA SULFURTRANSFERASE"/>
    <property type="match status" value="1"/>
</dbReference>
<dbReference type="NCBIfam" id="TIGR00342">
    <property type="entry name" value="tRNA uracil 4-sulfurtransferase ThiI"/>
    <property type="match status" value="1"/>
</dbReference>
<evidence type="ECO:0000259" key="20">
    <source>
        <dbReference type="PROSITE" id="PS51165"/>
    </source>
</evidence>
<dbReference type="OrthoDB" id="9773948at2"/>
<dbReference type="Proteomes" id="UP000070355">
    <property type="component" value="Unassembled WGS sequence"/>
</dbReference>
<evidence type="ECO:0000256" key="2">
    <source>
        <dbReference type="ARBA" id="ARBA00004948"/>
    </source>
</evidence>
<dbReference type="PROSITE" id="PS51165">
    <property type="entry name" value="THUMP"/>
    <property type="match status" value="1"/>
</dbReference>
<dbReference type="GO" id="GO:0009229">
    <property type="term" value="P:thiamine diphosphate biosynthetic process"/>
    <property type="evidence" value="ECO:0007669"/>
    <property type="project" value="UniProtKB-UniRule"/>
</dbReference>
<keyword evidence="6 19" id="KW-0547">Nucleotide-binding</keyword>
<feature type="binding site" evidence="19">
    <location>
        <begin position="209"/>
        <end position="210"/>
    </location>
    <ligand>
        <name>ATP</name>
        <dbReference type="ChEBI" id="CHEBI:30616"/>
    </ligand>
</feature>
<comment type="similarity">
    <text evidence="13 19">Belongs to the ThiI family.</text>
</comment>
<feature type="binding site" evidence="19">
    <location>
        <position position="297"/>
    </location>
    <ligand>
        <name>ATP</name>
        <dbReference type="ChEBI" id="CHEBI:30616"/>
    </ligand>
</feature>
<feature type="binding site" evidence="19">
    <location>
        <position position="288"/>
    </location>
    <ligand>
        <name>ATP</name>
        <dbReference type="ChEBI" id="CHEBI:30616"/>
    </ligand>
</feature>
<dbReference type="Pfam" id="PF22025">
    <property type="entry name" value="ThiI_fer"/>
    <property type="match status" value="1"/>
</dbReference>
<evidence type="ECO:0000256" key="1">
    <source>
        <dbReference type="ARBA" id="ARBA00004496"/>
    </source>
</evidence>
<feature type="binding site" evidence="19">
    <location>
        <begin position="184"/>
        <end position="185"/>
    </location>
    <ligand>
        <name>ATP</name>
        <dbReference type="ChEBI" id="CHEBI:30616"/>
    </ligand>
</feature>
<dbReference type="Gene3D" id="3.30.2130.30">
    <property type="match status" value="1"/>
</dbReference>
<dbReference type="EMBL" id="LSDC01000123">
    <property type="protein sequence ID" value="KXB57585.1"/>
    <property type="molecule type" value="Genomic_DNA"/>
</dbReference>
<dbReference type="Pfam" id="PF02926">
    <property type="entry name" value="THUMP"/>
    <property type="match status" value="1"/>
</dbReference>
<dbReference type="Gene3D" id="3.40.50.620">
    <property type="entry name" value="HUPs"/>
    <property type="match status" value="1"/>
</dbReference>
<dbReference type="STRING" id="1379.HMPREF3186_01638"/>
<dbReference type="GO" id="GO:0005829">
    <property type="term" value="C:cytosol"/>
    <property type="evidence" value="ECO:0007669"/>
    <property type="project" value="TreeGrafter"/>
</dbReference>
<dbReference type="Pfam" id="PF02568">
    <property type="entry name" value="ThiI"/>
    <property type="match status" value="1"/>
</dbReference>
<comment type="catalytic activity">
    <reaction evidence="11 19">
        <text>[ThiS sulfur-carrier protein]-C-terminal Gly-Gly-AMP + S-sulfanyl-L-cysteinyl-[cysteine desulfurase] + AH2 = [ThiS sulfur-carrier protein]-C-terminal-Gly-aminoethanethioate + L-cysteinyl-[cysteine desulfurase] + A + AMP + 2 H(+)</text>
        <dbReference type="Rhea" id="RHEA:43340"/>
        <dbReference type="Rhea" id="RHEA-COMP:12157"/>
        <dbReference type="Rhea" id="RHEA-COMP:12158"/>
        <dbReference type="Rhea" id="RHEA-COMP:12910"/>
        <dbReference type="Rhea" id="RHEA-COMP:19908"/>
        <dbReference type="ChEBI" id="CHEBI:13193"/>
        <dbReference type="ChEBI" id="CHEBI:15378"/>
        <dbReference type="ChEBI" id="CHEBI:17499"/>
        <dbReference type="ChEBI" id="CHEBI:29950"/>
        <dbReference type="ChEBI" id="CHEBI:61963"/>
        <dbReference type="ChEBI" id="CHEBI:90618"/>
        <dbReference type="ChEBI" id="CHEBI:232372"/>
        <dbReference type="ChEBI" id="CHEBI:456215"/>
    </reaction>
</comment>
<proteinExistence type="inferred from homology"/>
<dbReference type="GO" id="GO:0052837">
    <property type="term" value="P:thiazole biosynthetic process"/>
    <property type="evidence" value="ECO:0007669"/>
    <property type="project" value="TreeGrafter"/>
</dbReference>
<evidence type="ECO:0000256" key="10">
    <source>
        <dbReference type="ARBA" id="ARBA00050570"/>
    </source>
</evidence>
<dbReference type="CDD" id="cd01712">
    <property type="entry name" value="PPase_ThiI"/>
    <property type="match status" value="1"/>
</dbReference>
<keyword evidence="8 19" id="KW-0694">RNA-binding</keyword>
<dbReference type="InterPro" id="IPR050102">
    <property type="entry name" value="tRNA_sulfurtransferase_ThiI"/>
</dbReference>
<evidence type="ECO:0000313" key="21">
    <source>
        <dbReference type="EMBL" id="KXB57585.1"/>
    </source>
</evidence>
<evidence type="ECO:0000256" key="13">
    <source>
        <dbReference type="ARBA" id="ARBA00061472"/>
    </source>
</evidence>
<keyword evidence="5 19" id="KW-0808">Transferase</keyword>
<dbReference type="PANTHER" id="PTHR43209">
    <property type="entry name" value="TRNA SULFURTRANSFERASE"/>
    <property type="match status" value="1"/>
</dbReference>
<evidence type="ECO:0000256" key="5">
    <source>
        <dbReference type="ARBA" id="ARBA00022679"/>
    </source>
</evidence>
<protein>
    <recommendedName>
        <fullName evidence="15 19">Probable tRNA sulfurtransferase</fullName>
        <ecNumber evidence="14 19">2.8.1.4</ecNumber>
    </recommendedName>
    <alternativeName>
        <fullName evidence="16 19">Sulfur carrier protein ThiS sulfurtransferase</fullName>
    </alternativeName>
    <alternativeName>
        <fullName evidence="17 19">Thiamine biosynthesis protein ThiI</fullName>
    </alternativeName>
    <alternativeName>
        <fullName evidence="18 19">tRNA 4-thiouridine synthase</fullName>
    </alternativeName>
</protein>
<feature type="binding site" evidence="19">
    <location>
        <position position="266"/>
    </location>
    <ligand>
        <name>ATP</name>
        <dbReference type="ChEBI" id="CHEBI:30616"/>
    </ligand>
</feature>
<dbReference type="PATRIC" id="fig|1379.3.peg.1629"/>
<dbReference type="InterPro" id="IPR014729">
    <property type="entry name" value="Rossmann-like_a/b/a_fold"/>
</dbReference>
<evidence type="ECO:0000256" key="9">
    <source>
        <dbReference type="ARBA" id="ARBA00022977"/>
    </source>
</evidence>
<dbReference type="UniPathway" id="UPA00060"/>
<dbReference type="GO" id="GO:0005524">
    <property type="term" value="F:ATP binding"/>
    <property type="evidence" value="ECO:0007669"/>
    <property type="project" value="UniProtKB-UniRule"/>
</dbReference>
<evidence type="ECO:0000256" key="19">
    <source>
        <dbReference type="HAMAP-Rule" id="MF_00021"/>
    </source>
</evidence>
<organism evidence="21 22">
    <name type="scientific">Gemella haemolysans</name>
    <dbReference type="NCBI Taxonomy" id="1379"/>
    <lineage>
        <taxon>Bacteria</taxon>
        <taxon>Bacillati</taxon>
        <taxon>Bacillota</taxon>
        <taxon>Bacilli</taxon>
        <taxon>Bacillales</taxon>
        <taxon>Gemellaceae</taxon>
        <taxon>Gemella</taxon>
    </lineage>
</organism>
<dbReference type="InterPro" id="IPR004114">
    <property type="entry name" value="THUMP_dom"/>
</dbReference>
<evidence type="ECO:0000256" key="12">
    <source>
        <dbReference type="ARBA" id="ARBA00058382"/>
    </source>
</evidence>
<evidence type="ECO:0000256" key="6">
    <source>
        <dbReference type="ARBA" id="ARBA00022741"/>
    </source>
</evidence>
<dbReference type="EC" id="2.8.1.4" evidence="14 19"/>
<keyword evidence="4 19" id="KW-0820">tRNA-binding</keyword>
<dbReference type="FunFam" id="3.40.50.620:FF:000053">
    <property type="entry name" value="Probable tRNA sulfurtransferase"/>
    <property type="match status" value="1"/>
</dbReference>
<evidence type="ECO:0000256" key="14">
    <source>
        <dbReference type="ARBA" id="ARBA00066827"/>
    </source>
</evidence>
<dbReference type="GO" id="GO:0000049">
    <property type="term" value="F:tRNA binding"/>
    <property type="evidence" value="ECO:0007669"/>
    <property type="project" value="UniProtKB-UniRule"/>
</dbReference>
<evidence type="ECO:0000313" key="22">
    <source>
        <dbReference type="Proteomes" id="UP000070355"/>
    </source>
</evidence>
<comment type="catalytic activity">
    <reaction evidence="10 19">
        <text>[ThiI sulfur-carrier protein]-S-sulfanyl-L-cysteine + a uridine in tRNA + 2 reduced [2Fe-2S]-[ferredoxin] + ATP + H(+) = [ThiI sulfur-carrier protein]-L-cysteine + a 4-thiouridine in tRNA + 2 oxidized [2Fe-2S]-[ferredoxin] + AMP + diphosphate</text>
        <dbReference type="Rhea" id="RHEA:24176"/>
        <dbReference type="Rhea" id="RHEA-COMP:10000"/>
        <dbReference type="Rhea" id="RHEA-COMP:10001"/>
        <dbReference type="Rhea" id="RHEA-COMP:13337"/>
        <dbReference type="Rhea" id="RHEA-COMP:13338"/>
        <dbReference type="Rhea" id="RHEA-COMP:13339"/>
        <dbReference type="Rhea" id="RHEA-COMP:13340"/>
        <dbReference type="ChEBI" id="CHEBI:15378"/>
        <dbReference type="ChEBI" id="CHEBI:29950"/>
        <dbReference type="ChEBI" id="CHEBI:30616"/>
        <dbReference type="ChEBI" id="CHEBI:33019"/>
        <dbReference type="ChEBI" id="CHEBI:33737"/>
        <dbReference type="ChEBI" id="CHEBI:33738"/>
        <dbReference type="ChEBI" id="CHEBI:61963"/>
        <dbReference type="ChEBI" id="CHEBI:65315"/>
        <dbReference type="ChEBI" id="CHEBI:136798"/>
        <dbReference type="ChEBI" id="CHEBI:456215"/>
        <dbReference type="EC" id="2.8.1.4"/>
    </reaction>
</comment>
<evidence type="ECO:0000256" key="7">
    <source>
        <dbReference type="ARBA" id="ARBA00022840"/>
    </source>
</evidence>
<keyword evidence="7 19" id="KW-0067">ATP-binding</keyword>
<dbReference type="GO" id="GO:0002937">
    <property type="term" value="P:tRNA 4-thiouridine biosynthesis"/>
    <property type="evidence" value="ECO:0007669"/>
    <property type="project" value="TreeGrafter"/>
</dbReference>
<evidence type="ECO:0000256" key="16">
    <source>
        <dbReference type="ARBA" id="ARBA00075337"/>
    </source>
</evidence>
<dbReference type="SUPFAM" id="SSF52402">
    <property type="entry name" value="Adenine nucleotide alpha hydrolases-like"/>
    <property type="match status" value="1"/>
</dbReference>
<dbReference type="SMART" id="SM00981">
    <property type="entry name" value="THUMP"/>
    <property type="match status" value="1"/>
</dbReference>
<dbReference type="InterPro" id="IPR049962">
    <property type="entry name" value="THUMP_ThiI"/>
</dbReference>
<dbReference type="GO" id="GO:0009228">
    <property type="term" value="P:thiamine biosynthetic process"/>
    <property type="evidence" value="ECO:0007669"/>
    <property type="project" value="UniProtKB-KW"/>
</dbReference>
<comment type="caution">
    <text evidence="21">The sequence shown here is derived from an EMBL/GenBank/DDBJ whole genome shotgun (WGS) entry which is preliminary data.</text>
</comment>
<dbReference type="AlphaFoldDB" id="A0A133ZQ80"/>
<feature type="domain" description="THUMP" evidence="20">
    <location>
        <begin position="61"/>
        <end position="166"/>
    </location>
</feature>
<gene>
    <name evidence="19" type="primary">thiI</name>
    <name evidence="21" type="ORF">HMPREF3186_01638</name>
</gene>
<evidence type="ECO:0000256" key="18">
    <source>
        <dbReference type="ARBA" id="ARBA00080570"/>
    </source>
</evidence>
<keyword evidence="3 19" id="KW-0963">Cytoplasm</keyword>